<reference evidence="2 3" key="1">
    <citation type="submission" date="2020-04" db="EMBL/GenBank/DDBJ databases">
        <authorList>
            <person name="De Canck E."/>
        </authorList>
    </citation>
    <scope>NUCLEOTIDE SEQUENCE [LARGE SCALE GENOMIC DNA]</scope>
    <source>
        <strain evidence="2 3">LMG 22037</strain>
    </source>
</reference>
<feature type="chain" id="PRO_5026984618" evidence="1">
    <location>
        <begin position="31"/>
        <end position="60"/>
    </location>
</feature>
<evidence type="ECO:0000256" key="1">
    <source>
        <dbReference type="SAM" id="SignalP"/>
    </source>
</evidence>
<feature type="signal peptide" evidence="1">
    <location>
        <begin position="1"/>
        <end position="30"/>
    </location>
</feature>
<gene>
    <name evidence="2" type="ORF">LMG22037_02702</name>
</gene>
<proteinExistence type="predicted"/>
<keyword evidence="1" id="KW-0732">Signal</keyword>
<accession>A0A6J5AZC8</accession>
<evidence type="ECO:0000313" key="2">
    <source>
        <dbReference type="EMBL" id="CAB3685540.1"/>
    </source>
</evidence>
<evidence type="ECO:0000313" key="3">
    <source>
        <dbReference type="Proteomes" id="UP000494249"/>
    </source>
</evidence>
<name>A0A6J5AZC8_9BURK</name>
<dbReference type="AlphaFoldDB" id="A0A6J5AZC8"/>
<protein>
    <submittedName>
        <fullName evidence="2">Uncharacterized protein</fullName>
    </submittedName>
</protein>
<dbReference type="EMBL" id="CADIKB010000010">
    <property type="protein sequence ID" value="CAB3685540.1"/>
    <property type="molecule type" value="Genomic_DNA"/>
</dbReference>
<sequence length="60" mass="6014">MNKPLIRGVLLVFASAALLGAGYFAGNRHAATNAMGASVNAAAATSTGDKVDPKTGRKVL</sequence>
<dbReference type="Proteomes" id="UP000494249">
    <property type="component" value="Unassembled WGS sequence"/>
</dbReference>
<organism evidence="2 3">
    <name type="scientific">Paraburkholderia phenoliruptrix</name>
    <dbReference type="NCBI Taxonomy" id="252970"/>
    <lineage>
        <taxon>Bacteria</taxon>
        <taxon>Pseudomonadati</taxon>
        <taxon>Pseudomonadota</taxon>
        <taxon>Betaproteobacteria</taxon>
        <taxon>Burkholderiales</taxon>
        <taxon>Burkholderiaceae</taxon>
        <taxon>Paraburkholderia</taxon>
    </lineage>
</organism>